<gene>
    <name evidence="2" type="ORF">Bca52824_003176</name>
</gene>
<evidence type="ECO:0000313" key="2">
    <source>
        <dbReference type="EMBL" id="KAG2331996.1"/>
    </source>
</evidence>
<protein>
    <submittedName>
        <fullName evidence="2">Uncharacterized protein</fullName>
    </submittedName>
</protein>
<proteinExistence type="predicted"/>
<keyword evidence="3" id="KW-1185">Reference proteome</keyword>
<evidence type="ECO:0000313" key="3">
    <source>
        <dbReference type="Proteomes" id="UP000886595"/>
    </source>
</evidence>
<dbReference type="AlphaFoldDB" id="A0A8X7WKM3"/>
<feature type="region of interest" description="Disordered" evidence="1">
    <location>
        <begin position="1"/>
        <end position="22"/>
    </location>
</feature>
<dbReference type="OrthoDB" id="10605932at2759"/>
<dbReference type="Proteomes" id="UP000886595">
    <property type="component" value="Unassembled WGS sequence"/>
</dbReference>
<organism evidence="2 3">
    <name type="scientific">Brassica carinata</name>
    <name type="common">Ethiopian mustard</name>
    <name type="synonym">Abyssinian cabbage</name>
    <dbReference type="NCBI Taxonomy" id="52824"/>
    <lineage>
        <taxon>Eukaryota</taxon>
        <taxon>Viridiplantae</taxon>
        <taxon>Streptophyta</taxon>
        <taxon>Embryophyta</taxon>
        <taxon>Tracheophyta</taxon>
        <taxon>Spermatophyta</taxon>
        <taxon>Magnoliopsida</taxon>
        <taxon>eudicotyledons</taxon>
        <taxon>Gunneridae</taxon>
        <taxon>Pentapetalae</taxon>
        <taxon>rosids</taxon>
        <taxon>malvids</taxon>
        <taxon>Brassicales</taxon>
        <taxon>Brassicaceae</taxon>
        <taxon>Brassiceae</taxon>
        <taxon>Brassica</taxon>
    </lineage>
</organism>
<evidence type="ECO:0000256" key="1">
    <source>
        <dbReference type="SAM" id="MobiDB-lite"/>
    </source>
</evidence>
<feature type="compositionally biased region" description="Basic and acidic residues" evidence="1">
    <location>
        <begin position="44"/>
        <end position="64"/>
    </location>
</feature>
<dbReference type="EMBL" id="JAAMPC010000001">
    <property type="protein sequence ID" value="KAG2331996.1"/>
    <property type="molecule type" value="Genomic_DNA"/>
</dbReference>
<feature type="region of interest" description="Disordered" evidence="1">
    <location>
        <begin position="44"/>
        <end position="85"/>
    </location>
</feature>
<reference evidence="2 3" key="1">
    <citation type="submission" date="2020-02" db="EMBL/GenBank/DDBJ databases">
        <authorList>
            <person name="Ma Q."/>
            <person name="Huang Y."/>
            <person name="Song X."/>
            <person name="Pei D."/>
        </authorList>
    </citation>
    <scope>NUCLEOTIDE SEQUENCE [LARGE SCALE GENOMIC DNA]</scope>
    <source>
        <strain evidence="2">Sxm20200214</strain>
        <tissue evidence="2">Leaf</tissue>
    </source>
</reference>
<accession>A0A8X7WKM3</accession>
<sequence>MAWSFDSGGLRGGDVWGGDDLRRRTEITRQLTRRGGAEHRCCWPEHEINHHHEPSLKPRGRRSDIDEDGDLVPWKKLGRGEASQR</sequence>
<comment type="caution">
    <text evidence="2">The sequence shown here is derived from an EMBL/GenBank/DDBJ whole genome shotgun (WGS) entry which is preliminary data.</text>
</comment>
<name>A0A8X7WKM3_BRACI</name>